<comment type="caution">
    <text evidence="3">The sequence shown here is derived from an EMBL/GenBank/DDBJ whole genome shotgun (WGS) entry which is preliminary data.</text>
</comment>
<dbReference type="InterPro" id="IPR052989">
    <property type="entry name" value="Mg-chelatase_DI-like"/>
</dbReference>
<evidence type="ECO:0000259" key="2">
    <source>
        <dbReference type="Pfam" id="PF13519"/>
    </source>
</evidence>
<dbReference type="InterPro" id="IPR036465">
    <property type="entry name" value="vWFA_dom_sf"/>
</dbReference>
<keyword evidence="4" id="KW-1185">Reference proteome</keyword>
<dbReference type="EMBL" id="JAAHBT010000053">
    <property type="protein sequence ID" value="NES09441.1"/>
    <property type="molecule type" value="Genomic_DNA"/>
</dbReference>
<protein>
    <submittedName>
        <fullName evidence="3">VWA domain-containing protein</fullName>
    </submittedName>
</protein>
<gene>
    <name evidence="3" type="ORF">G3O07_06355</name>
</gene>
<reference evidence="3 4" key="1">
    <citation type="submission" date="2020-02" db="EMBL/GenBank/DDBJ databases">
        <title>Broccoli isolated Pseudomonas sp.</title>
        <authorList>
            <person name="Fujikawa T."/>
            <person name="Sawada H."/>
        </authorList>
    </citation>
    <scope>NUCLEOTIDE SEQUENCE [LARGE SCALE GENOMIC DNA]</scope>
    <source>
        <strain evidence="3 4">JCM 32154</strain>
    </source>
</reference>
<dbReference type="Proteomes" id="UP000471751">
    <property type="component" value="Unassembled WGS sequence"/>
</dbReference>
<dbReference type="PANTHER" id="PTHR35023:SF1">
    <property type="entry name" value="MG-PROTOPORPHYRIN IX CHELATASE"/>
    <property type="match status" value="1"/>
</dbReference>
<proteinExistence type="predicted"/>
<sequence length="246" mass="27201">MGGIATPGSGYWRSPRGTELAKKALSIRPATANVADARPHAGRLRQGERGTAVASKHGRVAWPATLLKGRPRQRRDLCWIQRTASPHELWLVIVDASASTRRHKALSQAKGVLAELFDQAYRQRARLALLTASGDEPRWQRQGLKASSAFGPWLEALGAGGGTPLLAALEQARQWLLQRAKRYPAEQQRCLILTDGRLGAWPALQALPCSSLLIDMEMAPLRLGRARLMAEQLQAEYRHIEQFKLL</sequence>
<organism evidence="3 4">
    <name type="scientific">Pseudomonas laurentiana</name>
    <dbReference type="NCBI Taxonomy" id="2364649"/>
    <lineage>
        <taxon>Bacteria</taxon>
        <taxon>Pseudomonadati</taxon>
        <taxon>Pseudomonadota</taxon>
        <taxon>Gammaproteobacteria</taxon>
        <taxon>Pseudomonadales</taxon>
        <taxon>Pseudomonadaceae</taxon>
        <taxon>Pseudomonas</taxon>
    </lineage>
</organism>
<dbReference type="SUPFAM" id="SSF53300">
    <property type="entry name" value="vWA-like"/>
    <property type="match status" value="1"/>
</dbReference>
<feature type="region of interest" description="Disordered" evidence="1">
    <location>
        <begin position="36"/>
        <end position="55"/>
    </location>
</feature>
<dbReference type="Gene3D" id="3.40.50.410">
    <property type="entry name" value="von Willebrand factor, type A domain"/>
    <property type="match status" value="1"/>
</dbReference>
<dbReference type="InterPro" id="IPR002035">
    <property type="entry name" value="VWF_A"/>
</dbReference>
<evidence type="ECO:0000313" key="3">
    <source>
        <dbReference type="EMBL" id="NES09441.1"/>
    </source>
</evidence>
<dbReference type="PANTHER" id="PTHR35023">
    <property type="entry name" value="CHELATASE-RELATED"/>
    <property type="match status" value="1"/>
</dbReference>
<feature type="domain" description="VWFA" evidence="2">
    <location>
        <begin position="91"/>
        <end position="196"/>
    </location>
</feature>
<accession>A0A6I5RP69</accession>
<evidence type="ECO:0000313" key="4">
    <source>
        <dbReference type="Proteomes" id="UP000471751"/>
    </source>
</evidence>
<evidence type="ECO:0000256" key="1">
    <source>
        <dbReference type="SAM" id="MobiDB-lite"/>
    </source>
</evidence>
<dbReference type="Pfam" id="PF13519">
    <property type="entry name" value="VWA_2"/>
    <property type="match status" value="1"/>
</dbReference>
<name>A0A6I5RP69_9PSED</name>
<dbReference type="AlphaFoldDB" id="A0A6I5RP69"/>